<organism evidence="3 4">
    <name type="scientific">Bacillus lumedeiriae</name>
    <dbReference type="NCBI Taxonomy" id="3058829"/>
    <lineage>
        <taxon>Bacteria</taxon>
        <taxon>Bacillati</taxon>
        <taxon>Bacillota</taxon>
        <taxon>Bacilli</taxon>
        <taxon>Bacillales</taxon>
        <taxon>Bacillaceae</taxon>
        <taxon>Bacillus</taxon>
    </lineage>
</organism>
<keyword evidence="4" id="KW-1185">Reference proteome</keyword>
<gene>
    <name evidence="3" type="ORF">QYG89_12095</name>
</gene>
<dbReference type="Proteomes" id="UP001619911">
    <property type="component" value="Unassembled WGS sequence"/>
</dbReference>
<evidence type="ECO:0000259" key="2">
    <source>
        <dbReference type="Pfam" id="PF01425"/>
    </source>
</evidence>
<dbReference type="SUPFAM" id="SSF75304">
    <property type="entry name" value="Amidase signature (AS) enzymes"/>
    <property type="match status" value="1"/>
</dbReference>
<dbReference type="InterPro" id="IPR020556">
    <property type="entry name" value="Amidase_CS"/>
</dbReference>
<reference evidence="3 4" key="1">
    <citation type="submission" date="2023-07" db="EMBL/GenBank/DDBJ databases">
        <title>Bacillus lucianemedeirus sp. nov, a new species isolated from an immunobiological production facility.</title>
        <authorList>
            <person name="Costa L.V."/>
            <person name="Miranda R.V.S.L."/>
            <person name="Brandao M.L.L."/>
            <person name="Reis C.M.F."/>
            <person name="Frazao A.M."/>
            <person name="Cruz F.V."/>
            <person name="Baio P.V.P."/>
            <person name="Veras J.F.C."/>
            <person name="Ramos J.N."/>
            <person name="Vieira V."/>
        </authorList>
    </citation>
    <scope>NUCLEOTIDE SEQUENCE [LARGE SCALE GENOMIC DNA]</scope>
    <source>
        <strain evidence="3 4">B190/17</strain>
    </source>
</reference>
<dbReference type="PANTHER" id="PTHR11895:SF7">
    <property type="entry name" value="GLUTAMYL-TRNA(GLN) AMIDOTRANSFERASE SUBUNIT A, MITOCHONDRIAL"/>
    <property type="match status" value="1"/>
</dbReference>
<dbReference type="EMBL" id="JAUIYO010000010">
    <property type="protein sequence ID" value="MFK2826395.1"/>
    <property type="molecule type" value="Genomic_DNA"/>
</dbReference>
<dbReference type="PANTHER" id="PTHR11895">
    <property type="entry name" value="TRANSAMIDASE"/>
    <property type="match status" value="1"/>
</dbReference>
<name>A0ABW8IA75_9BACI</name>
<dbReference type="PROSITE" id="PS00571">
    <property type="entry name" value="AMIDASES"/>
    <property type="match status" value="1"/>
</dbReference>
<sequence>MNFTEYSRYDATGLAELVNKKEVTPKELTEAALEGVKRLNPAINAVVQTLVEQSDQEIERGLPNGPFTGVPFLIKELGIQAAGVPISSGSRLLDGLVSANDDELMRRFKKAGLVTVGTTTTPEFGYNFTTESVLHGPTRNPWDIERSAGGSSGGAAAAVAAGIVPIAHANDGAGSIRVPASYNGLIGFKPTRGRVPTGPNAAEPAYGRSASFAITRSIRDTAVLLDYVSGPDVGCYAWAERAKRPYSQEIHSPPRRLRIAWSAHPQNDAPVNEEVLRVLHQTVKLCEDLGHEMIEASPAVDEERHSLAALRIKAAYTTSSINQAAAKLNRIPSEENLETAIWSAYQIGQSLKATELLEAFQIQNIISRSVGEFFTNYDVLLTPTAAQLPPLIGELDMNAPGSDMQTFGKRIFNYFPFTRLFNTTGQPAVSLPLGWSRSGLPIGMQFAGCFADESTLFKLAGQLEQACPWNEKLPLAILQVQ</sequence>
<accession>A0ABW8IA75</accession>
<comment type="similarity">
    <text evidence="1">Belongs to the amidase family.</text>
</comment>
<dbReference type="Gene3D" id="3.90.1300.10">
    <property type="entry name" value="Amidase signature (AS) domain"/>
    <property type="match status" value="1"/>
</dbReference>
<dbReference type="InterPro" id="IPR000120">
    <property type="entry name" value="Amidase"/>
</dbReference>
<evidence type="ECO:0000313" key="4">
    <source>
        <dbReference type="Proteomes" id="UP001619911"/>
    </source>
</evidence>
<feature type="domain" description="Amidase" evidence="2">
    <location>
        <begin position="27"/>
        <end position="456"/>
    </location>
</feature>
<evidence type="ECO:0000313" key="3">
    <source>
        <dbReference type="EMBL" id="MFK2826395.1"/>
    </source>
</evidence>
<proteinExistence type="inferred from homology"/>
<dbReference type="InterPro" id="IPR036928">
    <property type="entry name" value="AS_sf"/>
</dbReference>
<dbReference type="Pfam" id="PF01425">
    <property type="entry name" value="Amidase"/>
    <property type="match status" value="1"/>
</dbReference>
<protein>
    <submittedName>
        <fullName evidence="3">Amidase</fullName>
    </submittedName>
</protein>
<evidence type="ECO:0000256" key="1">
    <source>
        <dbReference type="ARBA" id="ARBA00009199"/>
    </source>
</evidence>
<dbReference type="InterPro" id="IPR023631">
    <property type="entry name" value="Amidase_dom"/>
</dbReference>
<dbReference type="RefSeq" id="WP_404317686.1">
    <property type="nucleotide sequence ID" value="NZ_JAUIYO010000010.1"/>
</dbReference>
<comment type="caution">
    <text evidence="3">The sequence shown here is derived from an EMBL/GenBank/DDBJ whole genome shotgun (WGS) entry which is preliminary data.</text>
</comment>